<dbReference type="AlphaFoldDB" id="A0AAE4LJY9"/>
<organism evidence="1 2">
    <name type="scientific">Alistipes finegoldii</name>
    <dbReference type="NCBI Taxonomy" id="214856"/>
    <lineage>
        <taxon>Bacteria</taxon>
        <taxon>Pseudomonadati</taxon>
        <taxon>Bacteroidota</taxon>
        <taxon>Bacteroidia</taxon>
        <taxon>Bacteroidales</taxon>
        <taxon>Rikenellaceae</taxon>
        <taxon>Alistipes</taxon>
    </lineage>
</organism>
<dbReference type="EMBL" id="JAWDES010000004">
    <property type="protein sequence ID" value="MDU0259090.1"/>
    <property type="molecule type" value="Genomic_DNA"/>
</dbReference>
<dbReference type="RefSeq" id="WP_237958850.1">
    <property type="nucleotide sequence ID" value="NZ_BAAFKU010000049.1"/>
</dbReference>
<comment type="caution">
    <text evidence="1">The sequence shown here is derived from an EMBL/GenBank/DDBJ whole genome shotgun (WGS) entry which is preliminary data.</text>
</comment>
<name>A0AAE4LJY9_9BACT</name>
<sequence>MSQPGYSGNYTVKVEGVPSVYYGRYGSDVPLTTFTQYGNGTNTLRVKPNMLGPNPLKITVTDTDGHSAEIITSVMGIKTTADLQPTFSTSGGLLYVTVESSQPVVDDLTVKVTANADIYSFGGAVTKKQYIVTVKIEADHTTGKGSVSLSGLGSYATFTVTSYSAEFKRTSDNGLVEYKLQ</sequence>
<evidence type="ECO:0000313" key="2">
    <source>
        <dbReference type="Proteomes" id="UP001181347"/>
    </source>
</evidence>
<evidence type="ECO:0000313" key="1">
    <source>
        <dbReference type="EMBL" id="MDU0259090.1"/>
    </source>
</evidence>
<proteinExistence type="predicted"/>
<accession>A0AAE4LJY9</accession>
<gene>
    <name evidence="1" type="ORF">RVH17_03015</name>
</gene>
<reference evidence="1" key="1">
    <citation type="submission" date="2023-10" db="EMBL/GenBank/DDBJ databases">
        <title>Genome Sequence of the Bacteria from From Gut Wall in Crohn's Disease.</title>
        <authorList>
            <person name="Rodriguez-Palacios A."/>
        </authorList>
    </citation>
    <scope>NUCLEOTIDE SEQUENCE</scope>
    <source>
        <strain evidence="1">CavFT-hAR58</strain>
    </source>
</reference>
<protein>
    <submittedName>
        <fullName evidence="1">Uncharacterized protein</fullName>
    </submittedName>
</protein>
<dbReference type="Proteomes" id="UP001181347">
    <property type="component" value="Unassembled WGS sequence"/>
</dbReference>